<reference evidence="11" key="1">
    <citation type="submission" date="2015-02" db="EMBL/GenBank/DDBJ databases">
        <authorList>
            <person name="Chooi Y.-H."/>
        </authorList>
    </citation>
    <scope>NUCLEOTIDE SEQUENCE [LARGE SCALE GENOMIC DNA]</scope>
    <source>
        <strain evidence="11">strain Y</strain>
    </source>
</reference>
<gene>
    <name evidence="10" type="ORF">YBN1229_v1_1089</name>
</gene>
<dbReference type="GO" id="GO:0004180">
    <property type="term" value="F:carboxypeptidase activity"/>
    <property type="evidence" value="ECO:0007669"/>
    <property type="project" value="TreeGrafter"/>
</dbReference>
<evidence type="ECO:0000256" key="8">
    <source>
        <dbReference type="SAM" id="MobiDB-lite"/>
    </source>
</evidence>
<dbReference type="GO" id="GO:0005829">
    <property type="term" value="C:cytosol"/>
    <property type="evidence" value="ECO:0007669"/>
    <property type="project" value="TreeGrafter"/>
</dbReference>
<keyword evidence="11" id="KW-1185">Reference proteome</keyword>
<name>A0A0D6JDG1_9HYPH</name>
<evidence type="ECO:0000256" key="5">
    <source>
        <dbReference type="ARBA" id="ARBA00022833"/>
    </source>
</evidence>
<dbReference type="Proteomes" id="UP000033187">
    <property type="component" value="Chromosome 1"/>
</dbReference>
<keyword evidence="2 7" id="KW-0645">Protease</keyword>
<evidence type="ECO:0000256" key="2">
    <source>
        <dbReference type="ARBA" id="ARBA00022670"/>
    </source>
</evidence>
<dbReference type="InterPro" id="IPR024077">
    <property type="entry name" value="Neurolysin/TOP_dom2"/>
</dbReference>
<dbReference type="SUPFAM" id="SSF55486">
    <property type="entry name" value="Metalloproteases ('zincins'), catalytic domain"/>
    <property type="match status" value="1"/>
</dbReference>
<sequence>MATSLLVAHSQKERPVPPTGPFYFLVAPPYFSEVAIRVAHSYMSIRQSALERSRRSDPTQGIRRMSSATNGTGSLAASTINRDQNDNPLLKTWTTPFGLPPFSEIEPRHFAPAFEAAMHAHAEDVRTIAENPEAPTFANTIAAMDRSFLPLERVADVFFNQVSTCATPDLQAIERDIAPALAAHSSTIFLNSKLYERIKALYDARAELDLTPEEARVLDRYNTWFIRAGAALGSKERERVAQIDRRLAELATQFNQNVLADEQSWHLPLMSDEDLAGLPPMARANARRAAKDLGLAGDNAHAITLGRSSVEGFLTFSDRRDLREAAFRAWIDRGAGGGATDNSETLAEIVRLRTEIARLKGYPSFADYVLADTMAKSPEAVRGLLDRVWPAAKKRAMEERDALAERARSEGGNFAIQPWDWRYYAERERKVRYDLDEGELRAYLKLDNVIAAAFDTAGRLFGLKFTELPDAPRFHPDVRVFEVTDKDGLHVAIFMADYFARSGKRSGAWMTDLRASHKLDGEPVRPIIVNVMNFSRGSDDEPTLISMDDARTLFHEFGHGLHGMLSDVTYPSVAGTKVARDFVELPSQLYEHWFGEPEVLGRFALHYQTGEPMPQSLIDKLKAAQQFNQGFATVEYTACALLDLEMHALEEQGLFQPAEFERDALDRIGMPGEIVMRHRLPHFTHITGGYAAGYYSYLWSEVMDADAFAAFKETGDIYNPDVAARLKSAIYAAGNSQDPHQAYIDFRGRPPEIDGLLEKRGLVNTESVG</sequence>
<feature type="domain" description="Peptidase M3A/M3B catalytic" evidence="9">
    <location>
        <begin position="314"/>
        <end position="761"/>
    </location>
</feature>
<evidence type="ECO:0000256" key="1">
    <source>
        <dbReference type="ARBA" id="ARBA00006040"/>
    </source>
</evidence>
<evidence type="ECO:0000256" key="4">
    <source>
        <dbReference type="ARBA" id="ARBA00022801"/>
    </source>
</evidence>
<evidence type="ECO:0000313" key="11">
    <source>
        <dbReference type="Proteomes" id="UP000033187"/>
    </source>
</evidence>
<evidence type="ECO:0000256" key="3">
    <source>
        <dbReference type="ARBA" id="ARBA00022723"/>
    </source>
</evidence>
<dbReference type="EMBL" id="LN829119">
    <property type="protein sequence ID" value="CPR17066.1"/>
    <property type="molecule type" value="Genomic_DNA"/>
</dbReference>
<dbReference type="FunFam" id="3.40.390.10:FF:000009">
    <property type="entry name" value="Oligopeptidase A"/>
    <property type="match status" value="1"/>
</dbReference>
<evidence type="ECO:0000256" key="7">
    <source>
        <dbReference type="RuleBase" id="RU003435"/>
    </source>
</evidence>
<keyword evidence="3 7" id="KW-0479">Metal-binding</keyword>
<dbReference type="PANTHER" id="PTHR43660">
    <property type="entry name" value="DIPEPTIDYL CARBOXYPEPTIDASE"/>
    <property type="match status" value="1"/>
</dbReference>
<keyword evidence="6 7" id="KW-0482">Metalloprotease</keyword>
<evidence type="ECO:0000259" key="9">
    <source>
        <dbReference type="Pfam" id="PF01432"/>
    </source>
</evidence>
<feature type="compositionally biased region" description="Polar residues" evidence="8">
    <location>
        <begin position="66"/>
        <end position="81"/>
    </location>
</feature>
<comment type="cofactor">
    <cofactor evidence="7">
        <name>Zn(2+)</name>
        <dbReference type="ChEBI" id="CHEBI:29105"/>
    </cofactor>
    <text evidence="7">Binds 1 zinc ion.</text>
</comment>
<dbReference type="AlphaFoldDB" id="A0A0D6JDG1"/>
<dbReference type="CDD" id="cd06456">
    <property type="entry name" value="M3A_DCP"/>
    <property type="match status" value="1"/>
</dbReference>
<dbReference type="GO" id="GO:0004222">
    <property type="term" value="F:metalloendopeptidase activity"/>
    <property type="evidence" value="ECO:0007669"/>
    <property type="project" value="InterPro"/>
</dbReference>
<dbReference type="KEGG" id="fiy:BN1229_v1_1089"/>
<keyword evidence="4 7" id="KW-0378">Hydrolase</keyword>
<dbReference type="Pfam" id="PF01432">
    <property type="entry name" value="Peptidase_M3"/>
    <property type="match status" value="1"/>
</dbReference>
<keyword evidence="5 7" id="KW-0862">Zinc</keyword>
<dbReference type="InterPro" id="IPR034005">
    <property type="entry name" value="M3A_DCP"/>
</dbReference>
<evidence type="ECO:0000256" key="6">
    <source>
        <dbReference type="ARBA" id="ARBA00023049"/>
    </source>
</evidence>
<protein>
    <submittedName>
        <fullName evidence="10">Peptidase M3</fullName>
    </submittedName>
</protein>
<dbReference type="KEGG" id="fil:BN1229_v1_1088"/>
<feature type="region of interest" description="Disordered" evidence="8">
    <location>
        <begin position="50"/>
        <end position="81"/>
    </location>
</feature>
<dbReference type="Gene3D" id="1.10.1370.10">
    <property type="entry name" value="Neurolysin, domain 3"/>
    <property type="match status" value="1"/>
</dbReference>
<accession>A0A0D6JDG1</accession>
<dbReference type="InterPro" id="IPR045090">
    <property type="entry name" value="Pept_M3A_M3B"/>
</dbReference>
<proteinExistence type="inferred from homology"/>
<dbReference type="PANTHER" id="PTHR43660:SF1">
    <property type="entry name" value="DIPEPTIDYL CARBOXYPEPTIDASE"/>
    <property type="match status" value="1"/>
</dbReference>
<dbReference type="InterPro" id="IPR024079">
    <property type="entry name" value="MetalloPept_cat_dom_sf"/>
</dbReference>
<dbReference type="Gene3D" id="3.40.390.10">
    <property type="entry name" value="Collagenase (Catalytic Domain)"/>
    <property type="match status" value="1"/>
</dbReference>
<dbReference type="GO" id="GO:0046872">
    <property type="term" value="F:metal ion binding"/>
    <property type="evidence" value="ECO:0007669"/>
    <property type="project" value="UniProtKB-UniRule"/>
</dbReference>
<organism evidence="10 11">
    <name type="scientific">Candidatus Filomicrobium marinum</name>
    <dbReference type="NCBI Taxonomy" id="1608628"/>
    <lineage>
        <taxon>Bacteria</taxon>
        <taxon>Pseudomonadati</taxon>
        <taxon>Pseudomonadota</taxon>
        <taxon>Alphaproteobacteria</taxon>
        <taxon>Hyphomicrobiales</taxon>
        <taxon>Hyphomicrobiaceae</taxon>
        <taxon>Filomicrobium</taxon>
    </lineage>
</organism>
<dbReference type="GO" id="GO:0006508">
    <property type="term" value="P:proteolysis"/>
    <property type="evidence" value="ECO:0007669"/>
    <property type="project" value="UniProtKB-KW"/>
</dbReference>
<comment type="similarity">
    <text evidence="1 7">Belongs to the peptidase M3 family.</text>
</comment>
<dbReference type="InterPro" id="IPR001567">
    <property type="entry name" value="Pept_M3A_M3B_dom"/>
</dbReference>
<evidence type="ECO:0000313" key="10">
    <source>
        <dbReference type="EMBL" id="CPR17066.1"/>
    </source>
</evidence>